<feature type="region of interest" description="Disordered" evidence="1">
    <location>
        <begin position="564"/>
        <end position="613"/>
    </location>
</feature>
<reference evidence="3" key="2">
    <citation type="submission" date="2015-01" db="EMBL/GenBank/DDBJ databases">
        <title>Evolutionary Origins and Diversification of the Mycorrhizal Mutualists.</title>
        <authorList>
            <consortium name="DOE Joint Genome Institute"/>
            <consortium name="Mycorrhizal Genomics Consortium"/>
            <person name="Kohler A."/>
            <person name="Kuo A."/>
            <person name="Nagy L.G."/>
            <person name="Floudas D."/>
            <person name="Copeland A."/>
            <person name="Barry K.W."/>
            <person name="Cichocki N."/>
            <person name="Veneault-Fourrey C."/>
            <person name="LaButti K."/>
            <person name="Lindquist E.A."/>
            <person name="Lipzen A."/>
            <person name="Lundell T."/>
            <person name="Morin E."/>
            <person name="Murat C."/>
            <person name="Riley R."/>
            <person name="Ohm R."/>
            <person name="Sun H."/>
            <person name="Tunlid A."/>
            <person name="Henrissat B."/>
            <person name="Grigoriev I.V."/>
            <person name="Hibbett D.S."/>
            <person name="Martin F."/>
        </authorList>
    </citation>
    <scope>NUCLEOTIDE SEQUENCE [LARGE SCALE GENOMIC DNA]</scope>
    <source>
        <strain evidence="3">441</strain>
    </source>
</reference>
<dbReference type="Proteomes" id="UP000054018">
    <property type="component" value="Unassembled WGS sequence"/>
</dbReference>
<feature type="compositionally biased region" description="Low complexity" evidence="1">
    <location>
        <begin position="136"/>
        <end position="149"/>
    </location>
</feature>
<evidence type="ECO:0000313" key="2">
    <source>
        <dbReference type="EMBL" id="KIK30943.1"/>
    </source>
</evidence>
<keyword evidence="3" id="KW-1185">Reference proteome</keyword>
<dbReference type="OrthoDB" id="2860408at2759"/>
<feature type="region of interest" description="Disordered" evidence="1">
    <location>
        <begin position="161"/>
        <end position="186"/>
    </location>
</feature>
<evidence type="ECO:0000256" key="1">
    <source>
        <dbReference type="SAM" id="MobiDB-lite"/>
    </source>
</evidence>
<accession>A0A0D0AFP2</accession>
<dbReference type="STRING" id="765257.A0A0D0AFP2"/>
<feature type="compositionally biased region" description="Basic and acidic residues" evidence="1">
    <location>
        <begin position="603"/>
        <end position="613"/>
    </location>
</feature>
<organism evidence="2 3">
    <name type="scientific">Pisolithus microcarpus 441</name>
    <dbReference type="NCBI Taxonomy" id="765257"/>
    <lineage>
        <taxon>Eukaryota</taxon>
        <taxon>Fungi</taxon>
        <taxon>Dikarya</taxon>
        <taxon>Basidiomycota</taxon>
        <taxon>Agaricomycotina</taxon>
        <taxon>Agaricomycetes</taxon>
        <taxon>Agaricomycetidae</taxon>
        <taxon>Boletales</taxon>
        <taxon>Sclerodermatineae</taxon>
        <taxon>Pisolithaceae</taxon>
        <taxon>Pisolithus</taxon>
    </lineage>
</organism>
<dbReference type="AlphaFoldDB" id="A0A0D0AFP2"/>
<evidence type="ECO:0000313" key="3">
    <source>
        <dbReference type="Proteomes" id="UP000054018"/>
    </source>
</evidence>
<dbReference type="HOGENOM" id="CLU_440108_0_0_1"/>
<dbReference type="EMBL" id="KN833685">
    <property type="protein sequence ID" value="KIK30943.1"/>
    <property type="molecule type" value="Genomic_DNA"/>
</dbReference>
<feature type="region of interest" description="Disordered" evidence="1">
    <location>
        <begin position="407"/>
        <end position="438"/>
    </location>
</feature>
<reference evidence="2 3" key="1">
    <citation type="submission" date="2014-04" db="EMBL/GenBank/DDBJ databases">
        <authorList>
            <consortium name="DOE Joint Genome Institute"/>
            <person name="Kuo A."/>
            <person name="Kohler A."/>
            <person name="Costa M.D."/>
            <person name="Nagy L.G."/>
            <person name="Floudas D."/>
            <person name="Copeland A."/>
            <person name="Barry K.W."/>
            <person name="Cichocki N."/>
            <person name="Veneault-Fourrey C."/>
            <person name="LaButti K."/>
            <person name="Lindquist E.A."/>
            <person name="Lipzen A."/>
            <person name="Lundell T."/>
            <person name="Morin E."/>
            <person name="Murat C."/>
            <person name="Sun H."/>
            <person name="Tunlid A."/>
            <person name="Henrissat B."/>
            <person name="Grigoriev I.V."/>
            <person name="Hibbett D.S."/>
            <person name="Martin F."/>
            <person name="Nordberg H.P."/>
            <person name="Cantor M.N."/>
            <person name="Hua S.X."/>
        </authorList>
    </citation>
    <scope>NUCLEOTIDE SEQUENCE [LARGE SCALE GENOMIC DNA]</scope>
    <source>
        <strain evidence="2 3">441</strain>
    </source>
</reference>
<proteinExistence type="predicted"/>
<gene>
    <name evidence="2" type="ORF">PISMIDRAFT_669876</name>
</gene>
<feature type="region of interest" description="Disordered" evidence="1">
    <location>
        <begin position="123"/>
        <end position="149"/>
    </location>
</feature>
<protein>
    <submittedName>
        <fullName evidence="2">Uncharacterized protein</fullName>
    </submittedName>
</protein>
<name>A0A0D0AFP2_9AGAM</name>
<sequence length="613" mass="66252">MSNLDTQADSGVNDILATSPLSHASTSPHDDADVHDLNIHVPQFPSSMGTNISVSTSCQPNLYYSSFDAGTYSLGSYPYPLQDGHLQDGHLDLNCILVPEVQTTSFIHDSPNLMPKQFHNIQDISAGRPSSDHESQYQSSPSSSSSLSYLSPLPDISCPSTAVTTRFTMPPSPQRSSGHAHTMLPPIVQSNPADVAKTESDNRAASKRLNAGASSQVDPYAAAFLLEQLGEAKWNTFSARLFERRLGPIKSKMRVRGKGQNDEPNSAPGATAIDFLVKVEVVKEVLRTYVPHPYNPLKCLSHTFPGSPSGVVTLTRSTILVLSGWSNTQFSYWARRSEGISVLAAHDDRLHAVAVALDKRLKEGGVLVDAVEDGETYGKYTDGGPTVTGKGLDIIIEQVKKRTGLSPFLRGKHSSLDPFGSTNSDKDTGPGPPQGVPAAPVYMPTFQAMQYSHSPAIAESASARRPKKKRRISLADSVSSYASSGVLGSERSDFDEGTINRYSLMFSDNRLTPDQESVSSSDMQPISPPSSIALPQLLARPRGMGVGEGDLSPYELFTHGSMIGHGTQEGRPEYFPVSNSRSDFDISDTESGPRKRFCGIPDRNLEKRPKLST</sequence>